<reference evidence="1" key="1">
    <citation type="submission" date="2021-06" db="EMBL/GenBank/DDBJ databases">
        <authorList>
            <person name="Kallberg Y."/>
            <person name="Tangrot J."/>
            <person name="Rosling A."/>
        </authorList>
    </citation>
    <scope>NUCLEOTIDE SEQUENCE</scope>
    <source>
        <strain evidence="1">FL966</strain>
    </source>
</reference>
<dbReference type="Proteomes" id="UP000789759">
    <property type="component" value="Unassembled WGS sequence"/>
</dbReference>
<protein>
    <submittedName>
        <fullName evidence="1">19295_t:CDS:1</fullName>
    </submittedName>
</protein>
<comment type="caution">
    <text evidence="1">The sequence shown here is derived from an EMBL/GenBank/DDBJ whole genome shotgun (WGS) entry which is preliminary data.</text>
</comment>
<evidence type="ECO:0000313" key="1">
    <source>
        <dbReference type="EMBL" id="CAG8646291.1"/>
    </source>
</evidence>
<name>A0A9N9DSV7_9GLOM</name>
<gene>
    <name evidence="1" type="ORF">CPELLU_LOCUS9106</name>
</gene>
<evidence type="ECO:0000313" key="2">
    <source>
        <dbReference type="Proteomes" id="UP000789759"/>
    </source>
</evidence>
<feature type="non-terminal residue" evidence="1">
    <location>
        <position position="45"/>
    </location>
</feature>
<sequence>FGRLVTHTLEAVLTVLFIDAIYFKSLYKVAVFRICKDAFSHQVII</sequence>
<dbReference type="AlphaFoldDB" id="A0A9N9DSV7"/>
<keyword evidence="2" id="KW-1185">Reference proteome</keyword>
<dbReference type="EMBL" id="CAJVQA010006782">
    <property type="protein sequence ID" value="CAG8646291.1"/>
    <property type="molecule type" value="Genomic_DNA"/>
</dbReference>
<proteinExistence type="predicted"/>
<organism evidence="1 2">
    <name type="scientific">Cetraspora pellucida</name>
    <dbReference type="NCBI Taxonomy" id="1433469"/>
    <lineage>
        <taxon>Eukaryota</taxon>
        <taxon>Fungi</taxon>
        <taxon>Fungi incertae sedis</taxon>
        <taxon>Mucoromycota</taxon>
        <taxon>Glomeromycotina</taxon>
        <taxon>Glomeromycetes</taxon>
        <taxon>Diversisporales</taxon>
        <taxon>Gigasporaceae</taxon>
        <taxon>Cetraspora</taxon>
    </lineage>
</organism>
<accession>A0A9N9DSV7</accession>